<accession>A0A075WEZ1</accession>
<dbReference type="Pfam" id="PF00437">
    <property type="entry name" value="T2SSE"/>
    <property type="match status" value="1"/>
</dbReference>
<dbReference type="Gene3D" id="3.40.50.300">
    <property type="entry name" value="P-loop containing nucleotide triphosphate hydrolases"/>
    <property type="match status" value="1"/>
</dbReference>
<dbReference type="AlphaFoldDB" id="A0A075WEZ1"/>
<evidence type="ECO:0000259" key="3">
    <source>
        <dbReference type="Pfam" id="PF23989"/>
    </source>
</evidence>
<dbReference type="InterPro" id="IPR027417">
    <property type="entry name" value="P-loop_NTPase"/>
</dbReference>
<dbReference type="InterPro" id="IPR050921">
    <property type="entry name" value="T4SS_GSP_E_ATPase"/>
</dbReference>
<dbReference type="Gene3D" id="3.30.450.380">
    <property type="match status" value="1"/>
</dbReference>
<dbReference type="GO" id="GO:0016887">
    <property type="term" value="F:ATP hydrolysis activity"/>
    <property type="evidence" value="ECO:0007669"/>
    <property type="project" value="InterPro"/>
</dbReference>
<dbReference type="GeneID" id="24795100"/>
<dbReference type="RefSeq" id="WP_048095718.1">
    <property type="nucleotide sequence ID" value="NZ_CP006577.1"/>
</dbReference>
<dbReference type="EMBL" id="CP006577">
    <property type="protein sequence ID" value="AIG98362.1"/>
    <property type="molecule type" value="Genomic_DNA"/>
</dbReference>
<comment type="similarity">
    <text evidence="1">Belongs to the GSP E family.</text>
</comment>
<name>A0A075WEZ1_ARCFL</name>
<dbReference type="HOGENOM" id="CLU_005379_2_2_2"/>
<feature type="domain" description="PilB3-like N-terminal" evidence="4">
    <location>
        <begin position="33"/>
        <end position="71"/>
    </location>
</feature>
<dbReference type="KEGG" id="afg:AFULGI_00016000"/>
<organism evidence="5 6">
    <name type="scientific">Archaeoglobus fulgidus DSM 8774</name>
    <dbReference type="NCBI Taxonomy" id="1344584"/>
    <lineage>
        <taxon>Archaea</taxon>
        <taxon>Methanobacteriati</taxon>
        <taxon>Methanobacteriota</taxon>
        <taxon>Archaeoglobi</taxon>
        <taxon>Archaeoglobales</taxon>
        <taxon>Archaeoglobaceae</taxon>
        <taxon>Archaeoglobus</taxon>
    </lineage>
</organism>
<evidence type="ECO:0000259" key="4">
    <source>
        <dbReference type="Pfam" id="PF23990"/>
    </source>
</evidence>
<reference evidence="5 6" key="1">
    <citation type="submission" date="2013-07" db="EMBL/GenBank/DDBJ databases">
        <title>Genome of Archaeoglobus fulgidus.</title>
        <authorList>
            <person name="Fiebig A."/>
            <person name="Birkeland N.-K."/>
        </authorList>
    </citation>
    <scope>NUCLEOTIDE SEQUENCE [LARGE SCALE GENOMIC DNA]</scope>
    <source>
        <strain evidence="5 6">DSM 8774</strain>
    </source>
</reference>
<evidence type="ECO:0000259" key="2">
    <source>
        <dbReference type="Pfam" id="PF00437"/>
    </source>
</evidence>
<dbReference type="InterPro" id="IPR056570">
    <property type="entry name" value="PilB3-like_N"/>
</dbReference>
<dbReference type="CDD" id="cd01130">
    <property type="entry name" value="VirB11-like_ATPase"/>
    <property type="match status" value="1"/>
</dbReference>
<dbReference type="PANTHER" id="PTHR30486">
    <property type="entry name" value="TWITCHING MOTILITY PROTEIN PILT"/>
    <property type="match status" value="1"/>
</dbReference>
<dbReference type="InterPro" id="IPR056571">
    <property type="entry name" value="PilB3-like_C"/>
</dbReference>
<evidence type="ECO:0000313" key="5">
    <source>
        <dbReference type="EMBL" id="AIG98362.1"/>
    </source>
</evidence>
<evidence type="ECO:0000256" key="1">
    <source>
        <dbReference type="ARBA" id="ARBA00006611"/>
    </source>
</evidence>
<proteinExistence type="inferred from homology"/>
<feature type="domain" description="Bacterial type II secretion system protein E" evidence="2">
    <location>
        <begin position="193"/>
        <end position="375"/>
    </location>
</feature>
<dbReference type="Pfam" id="PF23989">
    <property type="entry name" value="PilB3_C"/>
    <property type="match status" value="1"/>
</dbReference>
<sequence>MQLRSHLLTLFKKKKAPDFSLKDLNKTQQLEGKLPEGFEEVEKYWLEKPFSAALIAVHESKGYYYCILEPSLSDEELALFNQLKKEILEIVPKYVSDDDRTTLFNAFKHVVREKLIPLETASKLWYYIERDALKAGKITPLLYDPYIEDISCSGYGKPVYVYHSKYESIPTSIVMQEDELDDFVLSVAQRKGIELSVANPMADTTLYDGSRIQITFRSEVTDHGSTFTVRKIRKEPITPIALIDWNTFSAEEMAFIWLSLESNSSILFAGGTAGGKTTAMNAAALFVPPNAKIVSIEDTREILLPHKNWIPSVAGKADMFALLKAALRQRPDYIIVGEVRGKEVVVMFQAMSLGHTALSTIHGGSARAVIDRITSPPLSVPESMLHHLDLVVFVGRYQRDKRIVRRCAGVWELNEKIELNPVFEWDAERDIHVKKNPKAILEKIAWRRGWSKREVEKEIERRTELLQYLTENGMTSLKPFSDIISRYYHSPDAVLSEIA</sequence>
<protein>
    <submittedName>
        <fullName evidence="5">Type IV secretory pathway, VirB11 component</fullName>
    </submittedName>
</protein>
<gene>
    <name evidence="5" type="ORF">AFULGI_00016000</name>
</gene>
<dbReference type="PANTHER" id="PTHR30486:SF6">
    <property type="entry name" value="TYPE IV PILUS RETRACTATION ATPASE PILT"/>
    <property type="match status" value="1"/>
</dbReference>
<dbReference type="Pfam" id="PF23990">
    <property type="entry name" value="PilB3_N"/>
    <property type="match status" value="1"/>
</dbReference>
<dbReference type="SUPFAM" id="SSF52540">
    <property type="entry name" value="P-loop containing nucleoside triphosphate hydrolases"/>
    <property type="match status" value="1"/>
</dbReference>
<feature type="domain" description="PilB3-like C-terminal" evidence="3">
    <location>
        <begin position="435"/>
        <end position="495"/>
    </location>
</feature>
<dbReference type="InterPro" id="IPR001482">
    <property type="entry name" value="T2SS/T4SS_dom"/>
</dbReference>
<dbReference type="Proteomes" id="UP000028501">
    <property type="component" value="Chromosome"/>
</dbReference>
<evidence type="ECO:0000313" key="6">
    <source>
        <dbReference type="Proteomes" id="UP000028501"/>
    </source>
</evidence>